<evidence type="ECO:0000256" key="5">
    <source>
        <dbReference type="SAM" id="Phobius"/>
    </source>
</evidence>
<evidence type="ECO:0000256" key="3">
    <source>
        <dbReference type="ARBA" id="ARBA00022989"/>
    </source>
</evidence>
<name>A0ABR5CBE1_9MICO</name>
<dbReference type="InterPro" id="IPR002645">
    <property type="entry name" value="STAS_dom"/>
</dbReference>
<dbReference type="InterPro" id="IPR011547">
    <property type="entry name" value="SLC26A/SulP_dom"/>
</dbReference>
<gene>
    <name evidence="7" type="ORF">TZ00_17425</name>
</gene>
<feature type="transmembrane region" description="Helical" evidence="5">
    <location>
        <begin position="155"/>
        <end position="173"/>
    </location>
</feature>
<evidence type="ECO:0000313" key="7">
    <source>
        <dbReference type="EMBL" id="KJC62952.1"/>
    </source>
</evidence>
<reference evidence="7 8" key="1">
    <citation type="journal article" date="2001" name="Int. J. Syst. Evol. Microbiol.">
        <title>Agreia bicolorata gen. nov., sp. nov., to accommodate actinobacteria isolated from narrow reed grass infected by the nematode Heteroanguina graminophila.</title>
        <authorList>
            <person name="Evtushenko L.I."/>
            <person name="Dorofeeva L.V."/>
            <person name="Dobrovolskaya T.G."/>
            <person name="Streshinskaya G.M."/>
            <person name="Subbotin S.A."/>
            <person name="Tiedje J.M."/>
        </authorList>
    </citation>
    <scope>NUCLEOTIDE SEQUENCE [LARGE SCALE GENOMIC DNA]</scope>
    <source>
        <strain evidence="7 8">VKM Ac-1804</strain>
    </source>
</reference>
<evidence type="ECO:0000256" key="1">
    <source>
        <dbReference type="ARBA" id="ARBA00004141"/>
    </source>
</evidence>
<protein>
    <recommendedName>
        <fullName evidence="6">STAS domain-containing protein</fullName>
    </recommendedName>
</protein>
<keyword evidence="3 5" id="KW-1133">Transmembrane helix</keyword>
<comment type="subcellular location">
    <subcellularLocation>
        <location evidence="1">Membrane</location>
        <topology evidence="1">Multi-pass membrane protein</topology>
    </subcellularLocation>
</comment>
<feature type="transmembrane region" description="Helical" evidence="5">
    <location>
        <begin position="366"/>
        <end position="395"/>
    </location>
</feature>
<feature type="domain" description="STAS" evidence="6">
    <location>
        <begin position="418"/>
        <end position="499"/>
    </location>
</feature>
<evidence type="ECO:0000256" key="4">
    <source>
        <dbReference type="ARBA" id="ARBA00023136"/>
    </source>
</evidence>
<dbReference type="InterPro" id="IPR036513">
    <property type="entry name" value="STAS_dom_sf"/>
</dbReference>
<dbReference type="Pfam" id="PF01740">
    <property type="entry name" value="STAS"/>
    <property type="match status" value="1"/>
</dbReference>
<dbReference type="EMBL" id="JYFC01000010">
    <property type="protein sequence ID" value="KJC62952.1"/>
    <property type="molecule type" value="Genomic_DNA"/>
</dbReference>
<evidence type="ECO:0000313" key="8">
    <source>
        <dbReference type="Proteomes" id="UP000032503"/>
    </source>
</evidence>
<keyword evidence="8" id="KW-1185">Reference proteome</keyword>
<feature type="transmembrane region" description="Helical" evidence="5">
    <location>
        <begin position="30"/>
        <end position="51"/>
    </location>
</feature>
<dbReference type="Gene3D" id="3.30.750.24">
    <property type="entry name" value="STAS domain"/>
    <property type="match status" value="1"/>
</dbReference>
<accession>A0ABR5CBE1</accession>
<dbReference type="RefSeq" id="WP_044443678.1">
    <property type="nucleotide sequence ID" value="NZ_JYFC01000010.1"/>
</dbReference>
<feature type="transmembrane region" description="Helical" evidence="5">
    <location>
        <begin position="57"/>
        <end position="73"/>
    </location>
</feature>
<dbReference type="Proteomes" id="UP000032503">
    <property type="component" value="Unassembled WGS sequence"/>
</dbReference>
<feature type="transmembrane region" description="Helical" evidence="5">
    <location>
        <begin position="329"/>
        <end position="346"/>
    </location>
</feature>
<dbReference type="InterPro" id="IPR052706">
    <property type="entry name" value="Membrane-Transporter-like"/>
</dbReference>
<feature type="transmembrane region" description="Helical" evidence="5">
    <location>
        <begin position="231"/>
        <end position="249"/>
    </location>
</feature>
<feature type="transmembrane region" description="Helical" evidence="5">
    <location>
        <begin position="101"/>
        <end position="124"/>
    </location>
</feature>
<feature type="transmembrane region" description="Helical" evidence="5">
    <location>
        <begin position="180"/>
        <end position="201"/>
    </location>
</feature>
<proteinExistence type="predicted"/>
<evidence type="ECO:0000259" key="6">
    <source>
        <dbReference type="PROSITE" id="PS50801"/>
    </source>
</evidence>
<dbReference type="SUPFAM" id="SSF52091">
    <property type="entry name" value="SpoIIaa-like"/>
    <property type="match status" value="1"/>
</dbReference>
<feature type="transmembrane region" description="Helical" evidence="5">
    <location>
        <begin position="304"/>
        <end position="322"/>
    </location>
</feature>
<keyword evidence="2 5" id="KW-0812">Transmembrane</keyword>
<dbReference type="PANTHER" id="PTHR43310">
    <property type="entry name" value="SULFATE TRANSPORTER YBAR-RELATED"/>
    <property type="match status" value="1"/>
</dbReference>
<keyword evidence="4 5" id="KW-0472">Membrane</keyword>
<feature type="transmembrane region" description="Helical" evidence="5">
    <location>
        <begin position="131"/>
        <end position="149"/>
    </location>
</feature>
<dbReference type="Pfam" id="PF00916">
    <property type="entry name" value="Sulfate_transp"/>
    <property type="match status" value="2"/>
</dbReference>
<evidence type="ECO:0000256" key="2">
    <source>
        <dbReference type="ARBA" id="ARBA00022692"/>
    </source>
</evidence>
<comment type="caution">
    <text evidence="7">The sequence shown here is derived from an EMBL/GenBank/DDBJ whole genome shotgun (WGS) entry which is preliminary data.</text>
</comment>
<feature type="transmembrane region" description="Helical" evidence="5">
    <location>
        <begin position="269"/>
        <end position="292"/>
    </location>
</feature>
<dbReference type="PANTHER" id="PTHR43310:SF1">
    <property type="entry name" value="SULFATE TRANSPORTER YBAR-RELATED"/>
    <property type="match status" value="1"/>
</dbReference>
<dbReference type="CDD" id="cd07042">
    <property type="entry name" value="STAS_SulP_like_sulfate_transporter"/>
    <property type="match status" value="1"/>
</dbReference>
<dbReference type="PROSITE" id="PS50801">
    <property type="entry name" value="STAS"/>
    <property type="match status" value="1"/>
</dbReference>
<organism evidence="7 8">
    <name type="scientific">Agreia bicolorata</name>
    <dbReference type="NCBI Taxonomy" id="110935"/>
    <lineage>
        <taxon>Bacteria</taxon>
        <taxon>Bacillati</taxon>
        <taxon>Actinomycetota</taxon>
        <taxon>Actinomycetes</taxon>
        <taxon>Micrococcales</taxon>
        <taxon>Microbacteriaceae</taxon>
        <taxon>Agreia</taxon>
    </lineage>
</organism>
<sequence>MPALPGSTAPQLEVTTLQALRSPRLLSREVLAGIVTTLALIPEVISFSVIAGVDPKVSLVASIVLAITMSILGGRPAMVTAAAGSVALVVAPLVKDHGVEYLLPAIILAGIVQIVFGALGLARLMRFIPRSVMIGFVNALGILIFVAQVPHLLGVPWLVYPLFALTVAIILILPRFTTAVPAPLVAIVVVTAIVMIAHLSVPNVGDEGDIGGALPGITPFLAPLNLETLQLIWPTALSVAFVGLMETLLTAKLVDDITETRSHKSRESWALGVANILAGFYGGIAGCAMIGQTVVNVKMGRARTRISTFVAGLVLLALVTLLSDLMAQIPMVALAAVMMIVAITTVDWHSLRPATLRRMPVPETLVMVITVVVVVATGNLALGVLVGVVLAMVLFARRVAHVIRVDRVVSGDGESARYAVHGPLFFGSSNDLVERFSYATDPSTVVVDFGAAQIWDASTVAALDSVENKYRQHGVTVTFEGLDGRSRALHTRLSGRLGS</sequence>